<reference evidence="1" key="1">
    <citation type="submission" date="2022-04" db="EMBL/GenBank/DDBJ databases">
        <title>Carnegiea gigantea Genome sequencing and assembly v2.</title>
        <authorList>
            <person name="Copetti D."/>
            <person name="Sanderson M.J."/>
            <person name="Burquez A."/>
            <person name="Wojciechowski M.F."/>
        </authorList>
    </citation>
    <scope>NUCLEOTIDE SEQUENCE</scope>
    <source>
        <strain evidence="1">SGP5-SGP5p</strain>
        <tissue evidence="1">Aerial part</tissue>
    </source>
</reference>
<comment type="caution">
    <text evidence="1">The sequence shown here is derived from an EMBL/GenBank/DDBJ whole genome shotgun (WGS) entry which is preliminary data.</text>
</comment>
<dbReference type="EMBL" id="JAKOGI010000047">
    <property type="protein sequence ID" value="KAJ8446909.1"/>
    <property type="molecule type" value="Genomic_DNA"/>
</dbReference>
<protein>
    <submittedName>
        <fullName evidence="1">Uncharacterized protein</fullName>
    </submittedName>
</protein>
<evidence type="ECO:0000313" key="1">
    <source>
        <dbReference type="EMBL" id="KAJ8446909.1"/>
    </source>
</evidence>
<evidence type="ECO:0000313" key="2">
    <source>
        <dbReference type="Proteomes" id="UP001153076"/>
    </source>
</evidence>
<proteinExistence type="predicted"/>
<sequence length="268" mass="29660">MHAALLIALLPSLGHLFGPRGYLRFGYGDCFPQLVLKVLPLSLSTIFLFFHLLQSPLKPEHLPFQLAALRRGFDPPGEGLGRISSSITFGRSEELEVAMSQDLTKSWIRENLAVGSALMKLMVLGGQGCGPPRTGFPCAQGWTGHLAYPQHVGTLMPQFHQHGIQFAGVCEQKGSPQASFHGALEWMPVQRKTNLVKHQPRIVTNKEERSSGSYLFSLLIHQAPSFLLPSALGIHCHLFRGGVLDLQDRQLRPCLLCIKQKRSLVKTK</sequence>
<name>A0A9Q1QM64_9CARY</name>
<accession>A0A9Q1QM64</accession>
<organism evidence="1 2">
    <name type="scientific">Carnegiea gigantea</name>
    <dbReference type="NCBI Taxonomy" id="171969"/>
    <lineage>
        <taxon>Eukaryota</taxon>
        <taxon>Viridiplantae</taxon>
        <taxon>Streptophyta</taxon>
        <taxon>Embryophyta</taxon>
        <taxon>Tracheophyta</taxon>
        <taxon>Spermatophyta</taxon>
        <taxon>Magnoliopsida</taxon>
        <taxon>eudicotyledons</taxon>
        <taxon>Gunneridae</taxon>
        <taxon>Pentapetalae</taxon>
        <taxon>Caryophyllales</taxon>
        <taxon>Cactineae</taxon>
        <taxon>Cactaceae</taxon>
        <taxon>Cactoideae</taxon>
        <taxon>Echinocereeae</taxon>
        <taxon>Carnegiea</taxon>
    </lineage>
</organism>
<keyword evidence="2" id="KW-1185">Reference proteome</keyword>
<dbReference type="AlphaFoldDB" id="A0A9Q1QM64"/>
<dbReference type="Proteomes" id="UP001153076">
    <property type="component" value="Unassembled WGS sequence"/>
</dbReference>
<gene>
    <name evidence="1" type="ORF">Cgig2_013210</name>
</gene>